<name>A0A0M3K095_ANISI</name>
<gene>
    <name evidence="5" type="ORF">ASIM_LOCUS13651</name>
</gene>
<keyword evidence="4" id="KW-0949">S-adenosyl-L-methionine</keyword>
<keyword evidence="6" id="KW-1185">Reference proteome</keyword>
<dbReference type="WBParaSite" id="ASIM_0001422301-mRNA-1">
    <property type="protein sequence ID" value="ASIM_0001422301-mRNA-1"/>
    <property type="gene ID" value="ASIM_0001422301"/>
</dbReference>
<evidence type="ECO:0000256" key="2">
    <source>
        <dbReference type="ARBA" id="ARBA00022603"/>
    </source>
</evidence>
<reference evidence="5 6" key="2">
    <citation type="submission" date="2018-11" db="EMBL/GenBank/DDBJ databases">
        <authorList>
            <consortium name="Pathogen Informatics"/>
        </authorList>
    </citation>
    <scope>NUCLEOTIDE SEQUENCE [LARGE SCALE GENOMIC DNA]</scope>
</reference>
<dbReference type="GO" id="GO:0005829">
    <property type="term" value="C:cytosol"/>
    <property type="evidence" value="ECO:0007669"/>
    <property type="project" value="TreeGrafter"/>
</dbReference>
<dbReference type="EMBL" id="UYRR01031458">
    <property type="protein sequence ID" value="VDK50264.1"/>
    <property type="molecule type" value="Genomic_DNA"/>
</dbReference>
<dbReference type="Gene3D" id="3.40.50.150">
    <property type="entry name" value="Vaccinia Virus protein VP39"/>
    <property type="match status" value="2"/>
</dbReference>
<dbReference type="InterPro" id="IPR029063">
    <property type="entry name" value="SAM-dependent_MTases_sf"/>
</dbReference>
<keyword evidence="2" id="KW-0489">Methyltransferase</keyword>
<dbReference type="GO" id="GO:0008170">
    <property type="term" value="F:N-methyltransferase activity"/>
    <property type="evidence" value="ECO:0007669"/>
    <property type="project" value="TreeGrafter"/>
</dbReference>
<dbReference type="Pfam" id="PF01234">
    <property type="entry name" value="NNMT_PNMT_TEMT"/>
    <property type="match status" value="2"/>
</dbReference>
<protein>
    <submittedName>
        <fullName evidence="7">NNMT/PNMT/TEMT family protein</fullName>
    </submittedName>
</protein>
<dbReference type="InterPro" id="IPR053384">
    <property type="entry name" value="SAM-dep_methyltransferase"/>
</dbReference>
<comment type="similarity">
    <text evidence="1">Belongs to the class I-like SAM-binding methyltransferase superfamily. NNMT/PNMT/TEMT family.</text>
</comment>
<evidence type="ECO:0000256" key="1">
    <source>
        <dbReference type="ARBA" id="ARBA00007996"/>
    </source>
</evidence>
<dbReference type="SUPFAM" id="SSF53335">
    <property type="entry name" value="S-adenosyl-L-methionine-dependent methyltransferases"/>
    <property type="match status" value="2"/>
</dbReference>
<evidence type="ECO:0000313" key="6">
    <source>
        <dbReference type="Proteomes" id="UP000267096"/>
    </source>
</evidence>
<dbReference type="GO" id="GO:0032259">
    <property type="term" value="P:methylation"/>
    <property type="evidence" value="ECO:0007669"/>
    <property type="project" value="UniProtKB-KW"/>
</dbReference>
<organism evidence="7">
    <name type="scientific">Anisakis simplex</name>
    <name type="common">Herring worm</name>
    <dbReference type="NCBI Taxonomy" id="6269"/>
    <lineage>
        <taxon>Eukaryota</taxon>
        <taxon>Metazoa</taxon>
        <taxon>Ecdysozoa</taxon>
        <taxon>Nematoda</taxon>
        <taxon>Chromadorea</taxon>
        <taxon>Rhabditida</taxon>
        <taxon>Spirurina</taxon>
        <taxon>Ascaridomorpha</taxon>
        <taxon>Ascaridoidea</taxon>
        <taxon>Anisakidae</taxon>
        <taxon>Anisakis</taxon>
        <taxon>Anisakis simplex complex</taxon>
    </lineage>
</organism>
<dbReference type="OrthoDB" id="10050085at2759"/>
<dbReference type="PANTHER" id="PTHR10867:SF38">
    <property type="entry name" value="NICOTINAMIDE N-METHYLTRANSFERASE"/>
    <property type="match status" value="1"/>
</dbReference>
<dbReference type="Proteomes" id="UP000267096">
    <property type="component" value="Unassembled WGS sequence"/>
</dbReference>
<dbReference type="AlphaFoldDB" id="A0A0M3K095"/>
<evidence type="ECO:0000313" key="5">
    <source>
        <dbReference type="EMBL" id="VDK50264.1"/>
    </source>
</evidence>
<dbReference type="NCBIfam" id="NF041360">
    <property type="entry name" value="GntF_guanitoxin"/>
    <property type="match status" value="1"/>
</dbReference>
<reference evidence="7" key="1">
    <citation type="submission" date="2017-02" db="UniProtKB">
        <authorList>
            <consortium name="WormBaseParasite"/>
        </authorList>
    </citation>
    <scope>IDENTIFICATION</scope>
</reference>
<dbReference type="PANTHER" id="PTHR10867">
    <property type="entry name" value="NNMT/PNMT/TEMT FAMILY MEMBER"/>
    <property type="match status" value="1"/>
</dbReference>
<sequence length="459" mass="52553">MGDYNPHYYRILFMYNQQTATSCPTIYVPLIFRHRSKHIYSSDYAQINRDMLRDWILNKCSFNWINICEHIASIESTSQSAYEMQQQARNKMRAVLKVDVHSDEVIQGVSFRVNNNESVPEQFQVVVSNFCLEYTCETFDGYREAVRGAVSLIEPNGYLIQGGVLNAKEYSFGRRRFKCHSLSKQQLVHALKVIIAQQQPSYGLSLKRLALPLKMEKERCEAVLHSPDDYETHFDPEQYLAHFFSRKALSDGTRLSLFALPTFARMIECEMAEDERMSLCDIGSGPTIYSAICFRSCVKSITLTDYLAKNLDCIDEWMAGNENAFDWTPLISIVTRTEGECPVSEKDISEIESKARSLIRSGGTYQADITQAFLSNKHFMQKQFDIIVSVFCLESATTDYQTYCQSMSNMLELLRPGGRLILGSVVEDDRYMSDDSTMFSLLSLTEDEISFAAQQGTWM</sequence>
<evidence type="ECO:0000256" key="4">
    <source>
        <dbReference type="ARBA" id="ARBA00022691"/>
    </source>
</evidence>
<dbReference type="InterPro" id="IPR000940">
    <property type="entry name" value="NNMT_TEMT_trans"/>
</dbReference>
<evidence type="ECO:0000256" key="3">
    <source>
        <dbReference type="ARBA" id="ARBA00022679"/>
    </source>
</evidence>
<dbReference type="PROSITE" id="PS51681">
    <property type="entry name" value="SAM_MT_NNMT_PNMT_TEMT"/>
    <property type="match status" value="2"/>
</dbReference>
<proteinExistence type="inferred from homology"/>
<accession>A0A0M3K095</accession>
<keyword evidence="3" id="KW-0808">Transferase</keyword>
<evidence type="ECO:0000313" key="7">
    <source>
        <dbReference type="WBParaSite" id="ASIM_0001422301-mRNA-1"/>
    </source>
</evidence>